<organism evidence="1 2">
    <name type="scientific">Fulvimarina manganoxydans</name>
    <dbReference type="NCBI Taxonomy" id="937218"/>
    <lineage>
        <taxon>Bacteria</taxon>
        <taxon>Pseudomonadati</taxon>
        <taxon>Pseudomonadota</taxon>
        <taxon>Alphaproteobacteria</taxon>
        <taxon>Hyphomicrobiales</taxon>
        <taxon>Aurantimonadaceae</taxon>
        <taxon>Fulvimarina</taxon>
    </lineage>
</organism>
<evidence type="ECO:0000313" key="1">
    <source>
        <dbReference type="EMBL" id="SMD14909.1"/>
    </source>
</evidence>
<name>A0A1W2EYY9_9HYPH</name>
<keyword evidence="2" id="KW-1185">Reference proteome</keyword>
<dbReference type="SUPFAM" id="SSF81301">
    <property type="entry name" value="Nucleotidyltransferase"/>
    <property type="match status" value="1"/>
</dbReference>
<dbReference type="STRING" id="937218.SAMN06297251_1444"/>
<gene>
    <name evidence="1" type="ORF">SAMN06297251_1444</name>
</gene>
<dbReference type="RefSeq" id="WP_084413135.1">
    <property type="nucleotide sequence ID" value="NZ_FWXR01000044.1"/>
</dbReference>
<dbReference type="EMBL" id="FWXR01000044">
    <property type="protein sequence ID" value="SMD14909.1"/>
    <property type="molecule type" value="Genomic_DNA"/>
</dbReference>
<evidence type="ECO:0000313" key="2">
    <source>
        <dbReference type="Proteomes" id="UP000192656"/>
    </source>
</evidence>
<dbReference type="Proteomes" id="UP000192656">
    <property type="component" value="Unassembled WGS sequence"/>
</dbReference>
<dbReference type="Gene3D" id="3.30.460.10">
    <property type="entry name" value="Beta Polymerase, domain 2"/>
    <property type="match status" value="1"/>
</dbReference>
<protein>
    <recommendedName>
        <fullName evidence="3">Nucleotidyltransferase domain-containing protein</fullName>
    </recommendedName>
</protein>
<reference evidence="1 2" key="1">
    <citation type="submission" date="2017-04" db="EMBL/GenBank/DDBJ databases">
        <authorList>
            <person name="Afonso C.L."/>
            <person name="Miller P.J."/>
            <person name="Scott M.A."/>
            <person name="Spackman E."/>
            <person name="Goraichik I."/>
            <person name="Dimitrov K.M."/>
            <person name="Suarez D.L."/>
            <person name="Swayne D.E."/>
        </authorList>
    </citation>
    <scope>NUCLEOTIDE SEQUENCE [LARGE SCALE GENOMIC DNA]</scope>
    <source>
        <strain evidence="1 2">CGMCC 1.10972</strain>
    </source>
</reference>
<proteinExistence type="predicted"/>
<accession>A0A1W2EYY9</accession>
<dbReference type="AlphaFoldDB" id="A0A1W2EYY9"/>
<dbReference type="OrthoDB" id="1550485at2"/>
<evidence type="ECO:0008006" key="3">
    <source>
        <dbReference type="Google" id="ProtNLM"/>
    </source>
</evidence>
<sequence length="253" mass="28467">MTAYEYLRSILTRETVDTGLYSPANVVEGYIRPVITQWAQQYLVGFEPSGSLAKGTANRSGTDVDFFISLHPDTPGTLKQIYDKLFALMHGTEYGAREQNVSIGTKVVGYDVDLVPGRLRSLQRTDHSLYRRNAGTWTQTDIRVHVSQVSRSPYRDEIRLTKLWRNQNGIDFPSFYLELTVMNALQGKPAGNLPDNFLSVLEYLRNRLPNARVVDPANTNNIISDDLTAAGKQTIALLAEASREKRTWGEIVQ</sequence>
<dbReference type="InterPro" id="IPR043519">
    <property type="entry name" value="NT_sf"/>
</dbReference>